<dbReference type="AlphaFoldDB" id="A0A0B6YM02"/>
<feature type="non-terminal residue" evidence="1">
    <location>
        <position position="131"/>
    </location>
</feature>
<proteinExistence type="predicted"/>
<evidence type="ECO:0008006" key="2">
    <source>
        <dbReference type="Google" id="ProtNLM"/>
    </source>
</evidence>
<sequence>QKEMMKTYGKTCICVETTRKTEGDTFYLVTVLVCIEGSIELPVAWLITNRCDNQVLGLFIKTLNFFAGGLHTEVFLGDINLKTYKIWAQHFSKPTKVMLNSWEVLQVWNNKVETLIPGVTERNQIKCFLNI</sequence>
<protein>
    <recommendedName>
        <fullName evidence="2">MULE transposase domain-containing protein</fullName>
    </recommendedName>
</protein>
<accession>A0A0B6YM02</accession>
<reference evidence="1" key="1">
    <citation type="submission" date="2014-12" db="EMBL/GenBank/DDBJ databases">
        <title>Insight into the proteome of Arion vulgaris.</title>
        <authorList>
            <person name="Aradska J."/>
            <person name="Bulat T."/>
            <person name="Smidak R."/>
            <person name="Sarate P."/>
            <person name="Gangsoo J."/>
            <person name="Sialana F."/>
            <person name="Bilban M."/>
            <person name="Lubec G."/>
        </authorList>
    </citation>
    <scope>NUCLEOTIDE SEQUENCE</scope>
    <source>
        <tissue evidence="1">Skin</tissue>
    </source>
</reference>
<evidence type="ECO:0000313" key="1">
    <source>
        <dbReference type="EMBL" id="CEK57263.1"/>
    </source>
</evidence>
<organism evidence="1">
    <name type="scientific">Arion vulgaris</name>
    <dbReference type="NCBI Taxonomy" id="1028688"/>
    <lineage>
        <taxon>Eukaryota</taxon>
        <taxon>Metazoa</taxon>
        <taxon>Spiralia</taxon>
        <taxon>Lophotrochozoa</taxon>
        <taxon>Mollusca</taxon>
        <taxon>Gastropoda</taxon>
        <taxon>Heterobranchia</taxon>
        <taxon>Euthyneura</taxon>
        <taxon>Panpulmonata</taxon>
        <taxon>Eupulmonata</taxon>
        <taxon>Stylommatophora</taxon>
        <taxon>Helicina</taxon>
        <taxon>Arionoidea</taxon>
        <taxon>Arionidae</taxon>
        <taxon>Arion</taxon>
    </lineage>
</organism>
<gene>
    <name evidence="1" type="primary">ORF29702</name>
</gene>
<name>A0A0B6YM02_9EUPU</name>
<feature type="non-terminal residue" evidence="1">
    <location>
        <position position="1"/>
    </location>
</feature>
<dbReference type="EMBL" id="HACG01010398">
    <property type="protein sequence ID" value="CEK57263.1"/>
    <property type="molecule type" value="Transcribed_RNA"/>
</dbReference>